<reference evidence="8 9" key="1">
    <citation type="submission" date="2019-06" db="EMBL/GenBank/DDBJ databases">
        <title>New taxonomy in bacterial strain CC-CFT640, isolated from vineyard.</title>
        <authorList>
            <person name="Lin S.-Y."/>
            <person name="Tsai C.-F."/>
            <person name="Young C.-C."/>
        </authorList>
    </citation>
    <scope>NUCLEOTIDE SEQUENCE [LARGE SCALE GENOMIC DNA]</scope>
    <source>
        <strain evidence="8 9">CC-CFT640</strain>
    </source>
</reference>
<keyword evidence="9" id="KW-1185">Reference proteome</keyword>
<dbReference type="GO" id="GO:0046872">
    <property type="term" value="F:metal ion binding"/>
    <property type="evidence" value="ECO:0007669"/>
    <property type="project" value="UniProtKB-KW"/>
</dbReference>
<sequence>MSYVEGHRQRLRDRFNESGLGAFENHEVLELLLKYALPRKDVKPIAHALLERLGSLSNVLDAPTAELVKVDGVGEIGATLLHLMPRLTRRCLRDRWGHKPQLNTREDLGPFVVDELATATIEVFLLVLLTHENHVVRALPLHEGSLASAPVYPRLIVEAALRHHAAKVVLAHNHPGGVAQPSDEDLTVTRTLVSVFDALGVPDIDHLIVAGRRTFTMAEAEFLRVDAGAPT</sequence>
<dbReference type="PROSITE" id="PS50249">
    <property type="entry name" value="MPN"/>
    <property type="match status" value="1"/>
</dbReference>
<dbReference type="SUPFAM" id="SSF102712">
    <property type="entry name" value="JAB1/MPN domain"/>
    <property type="match status" value="1"/>
</dbReference>
<keyword evidence="1" id="KW-0645">Protease</keyword>
<protein>
    <submittedName>
        <fullName evidence="8">DNA repair protein RadC</fullName>
    </submittedName>
</protein>
<dbReference type="PANTHER" id="PTHR30471:SF3">
    <property type="entry name" value="UPF0758 PROTEIN YEES-RELATED"/>
    <property type="match status" value="1"/>
</dbReference>
<name>A0A5C8PEL1_9HYPH</name>
<dbReference type="InterPro" id="IPR046778">
    <property type="entry name" value="UPF0758_N"/>
</dbReference>
<dbReference type="SUPFAM" id="SSF47781">
    <property type="entry name" value="RuvA domain 2-like"/>
    <property type="match status" value="1"/>
</dbReference>
<dbReference type="InterPro" id="IPR010994">
    <property type="entry name" value="RuvA_2-like"/>
</dbReference>
<dbReference type="AlphaFoldDB" id="A0A5C8PEL1"/>
<gene>
    <name evidence="8" type="primary">radC</name>
    <name evidence="8" type="ORF">FHP25_28300</name>
</gene>
<evidence type="ECO:0000256" key="1">
    <source>
        <dbReference type="ARBA" id="ARBA00022670"/>
    </source>
</evidence>
<dbReference type="Proteomes" id="UP000321638">
    <property type="component" value="Unassembled WGS sequence"/>
</dbReference>
<evidence type="ECO:0000256" key="3">
    <source>
        <dbReference type="ARBA" id="ARBA00022801"/>
    </source>
</evidence>
<dbReference type="Gene3D" id="3.40.140.10">
    <property type="entry name" value="Cytidine Deaminase, domain 2"/>
    <property type="match status" value="1"/>
</dbReference>
<comment type="similarity">
    <text evidence="6">Belongs to the UPF0758 family.</text>
</comment>
<dbReference type="NCBIfam" id="TIGR00608">
    <property type="entry name" value="radc"/>
    <property type="match status" value="1"/>
</dbReference>
<evidence type="ECO:0000256" key="4">
    <source>
        <dbReference type="ARBA" id="ARBA00022833"/>
    </source>
</evidence>
<evidence type="ECO:0000259" key="7">
    <source>
        <dbReference type="PROSITE" id="PS50249"/>
    </source>
</evidence>
<dbReference type="GO" id="GO:0006508">
    <property type="term" value="P:proteolysis"/>
    <property type="evidence" value="ECO:0007669"/>
    <property type="project" value="UniProtKB-KW"/>
</dbReference>
<dbReference type="CDD" id="cd08071">
    <property type="entry name" value="MPN_DUF2466"/>
    <property type="match status" value="1"/>
</dbReference>
<dbReference type="PANTHER" id="PTHR30471">
    <property type="entry name" value="DNA REPAIR PROTEIN RADC"/>
    <property type="match status" value="1"/>
</dbReference>
<keyword evidence="2" id="KW-0479">Metal-binding</keyword>
<dbReference type="Pfam" id="PF20582">
    <property type="entry name" value="UPF0758_N"/>
    <property type="match status" value="1"/>
</dbReference>
<dbReference type="InterPro" id="IPR037518">
    <property type="entry name" value="MPN"/>
</dbReference>
<dbReference type="EMBL" id="VDUZ01000039">
    <property type="protein sequence ID" value="TXL71773.1"/>
    <property type="molecule type" value="Genomic_DNA"/>
</dbReference>
<dbReference type="Pfam" id="PF04002">
    <property type="entry name" value="RadC"/>
    <property type="match status" value="1"/>
</dbReference>
<proteinExistence type="inferred from homology"/>
<evidence type="ECO:0000313" key="9">
    <source>
        <dbReference type="Proteomes" id="UP000321638"/>
    </source>
</evidence>
<dbReference type="OrthoDB" id="9804482at2"/>
<dbReference type="InterPro" id="IPR025657">
    <property type="entry name" value="RadC_JAB"/>
</dbReference>
<evidence type="ECO:0000256" key="6">
    <source>
        <dbReference type="RuleBase" id="RU003797"/>
    </source>
</evidence>
<keyword evidence="4" id="KW-0862">Zinc</keyword>
<dbReference type="GO" id="GO:0008237">
    <property type="term" value="F:metallopeptidase activity"/>
    <property type="evidence" value="ECO:0007669"/>
    <property type="project" value="UniProtKB-KW"/>
</dbReference>
<keyword evidence="3" id="KW-0378">Hydrolase</keyword>
<feature type="domain" description="MPN" evidence="7">
    <location>
        <begin position="101"/>
        <end position="223"/>
    </location>
</feature>
<dbReference type="RefSeq" id="WP_147850356.1">
    <property type="nucleotide sequence ID" value="NZ_VDUZ01000039.1"/>
</dbReference>
<dbReference type="InterPro" id="IPR001405">
    <property type="entry name" value="UPF0758"/>
</dbReference>
<organism evidence="8 9">
    <name type="scientific">Vineibacter terrae</name>
    <dbReference type="NCBI Taxonomy" id="2586908"/>
    <lineage>
        <taxon>Bacteria</taxon>
        <taxon>Pseudomonadati</taxon>
        <taxon>Pseudomonadota</taxon>
        <taxon>Alphaproteobacteria</taxon>
        <taxon>Hyphomicrobiales</taxon>
        <taxon>Vineibacter</taxon>
    </lineage>
</organism>
<evidence type="ECO:0000313" key="8">
    <source>
        <dbReference type="EMBL" id="TXL71773.1"/>
    </source>
</evidence>
<accession>A0A5C8PEL1</accession>
<keyword evidence="5" id="KW-0482">Metalloprotease</keyword>
<evidence type="ECO:0000256" key="2">
    <source>
        <dbReference type="ARBA" id="ARBA00022723"/>
    </source>
</evidence>
<evidence type="ECO:0000256" key="5">
    <source>
        <dbReference type="ARBA" id="ARBA00023049"/>
    </source>
</evidence>
<comment type="caution">
    <text evidence="8">The sequence shown here is derived from an EMBL/GenBank/DDBJ whole genome shotgun (WGS) entry which is preliminary data.</text>
</comment>